<feature type="non-terminal residue" evidence="1">
    <location>
        <position position="109"/>
    </location>
</feature>
<gene>
    <name evidence="1" type="ORF">APZ42_004303</name>
</gene>
<protein>
    <submittedName>
        <fullName evidence="1">Uncharacterized protein</fullName>
    </submittedName>
</protein>
<dbReference type="OrthoDB" id="6355980at2759"/>
<reference evidence="1 2" key="1">
    <citation type="submission" date="2016-03" db="EMBL/GenBank/DDBJ databases">
        <title>EvidentialGene: Evidence-directed Construction of Genes on Genomes.</title>
        <authorList>
            <person name="Gilbert D.G."/>
            <person name="Choi J.-H."/>
            <person name="Mockaitis K."/>
            <person name="Colbourne J."/>
            <person name="Pfrender M."/>
        </authorList>
    </citation>
    <scope>NUCLEOTIDE SEQUENCE [LARGE SCALE GENOMIC DNA]</scope>
    <source>
        <strain evidence="1 2">Xinb3</strain>
        <tissue evidence="1">Complete organism</tissue>
    </source>
</reference>
<accession>A0A162CVE1</accession>
<dbReference type="EMBL" id="LRGB01012832">
    <property type="protein sequence ID" value="KZR99723.1"/>
    <property type="molecule type" value="Genomic_DNA"/>
</dbReference>
<dbReference type="Proteomes" id="UP000076858">
    <property type="component" value="Unassembled WGS sequence"/>
</dbReference>
<dbReference type="AlphaFoldDB" id="A0A162CVE1"/>
<sequence>ITTFSILELVAERNSGDAKVLELCQHYLHVHNSGINCQSDTESDFDFGSDYGAISLAHKREGLSKCLELMVYFLDVHIFIVPSTVIREGWSIMADIVRWICMQGSLRSR</sequence>
<proteinExistence type="predicted"/>
<feature type="non-terminal residue" evidence="1">
    <location>
        <position position="1"/>
    </location>
</feature>
<evidence type="ECO:0000313" key="1">
    <source>
        <dbReference type="EMBL" id="KZR99723.1"/>
    </source>
</evidence>
<organism evidence="1 2">
    <name type="scientific">Daphnia magna</name>
    <dbReference type="NCBI Taxonomy" id="35525"/>
    <lineage>
        <taxon>Eukaryota</taxon>
        <taxon>Metazoa</taxon>
        <taxon>Ecdysozoa</taxon>
        <taxon>Arthropoda</taxon>
        <taxon>Crustacea</taxon>
        <taxon>Branchiopoda</taxon>
        <taxon>Diplostraca</taxon>
        <taxon>Cladocera</taxon>
        <taxon>Anomopoda</taxon>
        <taxon>Daphniidae</taxon>
        <taxon>Daphnia</taxon>
    </lineage>
</organism>
<name>A0A162CVE1_9CRUS</name>
<comment type="caution">
    <text evidence="1">The sequence shown here is derived from an EMBL/GenBank/DDBJ whole genome shotgun (WGS) entry which is preliminary data.</text>
</comment>
<keyword evidence="2" id="KW-1185">Reference proteome</keyword>
<evidence type="ECO:0000313" key="2">
    <source>
        <dbReference type="Proteomes" id="UP000076858"/>
    </source>
</evidence>